<dbReference type="SUPFAM" id="SSF52540">
    <property type="entry name" value="P-loop containing nucleoside triphosphate hydrolases"/>
    <property type="match status" value="1"/>
</dbReference>
<dbReference type="EMBL" id="CAJNJA010022759">
    <property type="protein sequence ID" value="CAE7499364.1"/>
    <property type="molecule type" value="Genomic_DNA"/>
</dbReference>
<protein>
    <submittedName>
        <fullName evidence="1">Uncharacterized protein</fullName>
    </submittedName>
</protein>
<proteinExistence type="predicted"/>
<feature type="non-terminal residue" evidence="1">
    <location>
        <position position="1"/>
    </location>
</feature>
<dbReference type="AlphaFoldDB" id="A0A812ST01"/>
<gene>
    <name evidence="1" type="ORF">SNEC2469_LOCUS14214</name>
</gene>
<evidence type="ECO:0000313" key="1">
    <source>
        <dbReference type="EMBL" id="CAE7499364.1"/>
    </source>
</evidence>
<comment type="caution">
    <text evidence="1">The sequence shown here is derived from an EMBL/GenBank/DDBJ whole genome shotgun (WGS) entry which is preliminary data.</text>
</comment>
<dbReference type="Gene3D" id="3.40.50.300">
    <property type="entry name" value="P-loop containing nucleotide triphosphate hydrolases"/>
    <property type="match status" value="1"/>
</dbReference>
<name>A0A812ST01_9DINO</name>
<reference evidence="1" key="1">
    <citation type="submission" date="2021-02" db="EMBL/GenBank/DDBJ databases">
        <authorList>
            <person name="Dougan E. K."/>
            <person name="Rhodes N."/>
            <person name="Thang M."/>
            <person name="Chan C."/>
        </authorList>
    </citation>
    <scope>NUCLEOTIDE SEQUENCE</scope>
</reference>
<evidence type="ECO:0000313" key="2">
    <source>
        <dbReference type="Proteomes" id="UP000601435"/>
    </source>
</evidence>
<organism evidence="1 2">
    <name type="scientific">Symbiodinium necroappetens</name>
    <dbReference type="NCBI Taxonomy" id="1628268"/>
    <lineage>
        <taxon>Eukaryota</taxon>
        <taxon>Sar</taxon>
        <taxon>Alveolata</taxon>
        <taxon>Dinophyceae</taxon>
        <taxon>Suessiales</taxon>
        <taxon>Symbiodiniaceae</taxon>
        <taxon>Symbiodinium</taxon>
    </lineage>
</organism>
<accession>A0A812ST01</accession>
<sequence length="272" mass="28684">VALATGWMPASHLPEATVSEQDLAAVAQNLGLQVADATSIKVVPGMLHRASFGYCCSSLHSVVLHVTRLLPGVSSAIQPQRLQDSVLLLGSSSSGKSTVLRDLVSSLTFKYQVVIVDFMAELSACGFHPARTVVPAESSAPVAFVQKVIQEQCPEVLVAEFLDAAVAIQCAKLCNGAGIQLVASLRGSLADLVDSFLSFDKGVPACYSFPFVTVVALNRNLDALRIFSPFGATACAMVAGRRPCCLAHHVPNSPSLRPKVVVPLKRLQSHPG</sequence>
<dbReference type="Proteomes" id="UP000601435">
    <property type="component" value="Unassembled WGS sequence"/>
</dbReference>
<dbReference type="InterPro" id="IPR027417">
    <property type="entry name" value="P-loop_NTPase"/>
</dbReference>
<dbReference type="OrthoDB" id="443596at2759"/>
<keyword evidence="2" id="KW-1185">Reference proteome</keyword>